<dbReference type="Proteomes" id="UP000790709">
    <property type="component" value="Unassembled WGS sequence"/>
</dbReference>
<evidence type="ECO:0000313" key="2">
    <source>
        <dbReference type="Proteomes" id="UP000790709"/>
    </source>
</evidence>
<organism evidence="1 2">
    <name type="scientific">Leucogyrophana mollusca</name>
    <dbReference type="NCBI Taxonomy" id="85980"/>
    <lineage>
        <taxon>Eukaryota</taxon>
        <taxon>Fungi</taxon>
        <taxon>Dikarya</taxon>
        <taxon>Basidiomycota</taxon>
        <taxon>Agaricomycotina</taxon>
        <taxon>Agaricomycetes</taxon>
        <taxon>Agaricomycetidae</taxon>
        <taxon>Boletales</taxon>
        <taxon>Boletales incertae sedis</taxon>
        <taxon>Leucogyrophana</taxon>
    </lineage>
</organism>
<comment type="caution">
    <text evidence="1">The sequence shown here is derived from an EMBL/GenBank/DDBJ whole genome shotgun (WGS) entry which is preliminary data.</text>
</comment>
<reference evidence="1" key="1">
    <citation type="journal article" date="2021" name="New Phytol.">
        <title>Evolutionary innovations through gain and loss of genes in the ectomycorrhizal Boletales.</title>
        <authorList>
            <person name="Wu G."/>
            <person name="Miyauchi S."/>
            <person name="Morin E."/>
            <person name="Kuo A."/>
            <person name="Drula E."/>
            <person name="Varga T."/>
            <person name="Kohler A."/>
            <person name="Feng B."/>
            <person name="Cao Y."/>
            <person name="Lipzen A."/>
            <person name="Daum C."/>
            <person name="Hundley H."/>
            <person name="Pangilinan J."/>
            <person name="Johnson J."/>
            <person name="Barry K."/>
            <person name="LaButti K."/>
            <person name="Ng V."/>
            <person name="Ahrendt S."/>
            <person name="Min B."/>
            <person name="Choi I.G."/>
            <person name="Park H."/>
            <person name="Plett J.M."/>
            <person name="Magnuson J."/>
            <person name="Spatafora J.W."/>
            <person name="Nagy L.G."/>
            <person name="Henrissat B."/>
            <person name="Grigoriev I.V."/>
            <person name="Yang Z.L."/>
            <person name="Xu J."/>
            <person name="Martin F.M."/>
        </authorList>
    </citation>
    <scope>NUCLEOTIDE SEQUENCE</scope>
    <source>
        <strain evidence="1">KUC20120723A-06</strain>
    </source>
</reference>
<protein>
    <submittedName>
        <fullName evidence="1">Uncharacterized protein</fullName>
    </submittedName>
</protein>
<keyword evidence="2" id="KW-1185">Reference proteome</keyword>
<gene>
    <name evidence="1" type="ORF">BV22DRAFT_1025531</name>
</gene>
<evidence type="ECO:0000313" key="1">
    <source>
        <dbReference type="EMBL" id="KAH7917893.1"/>
    </source>
</evidence>
<accession>A0ACB8AZ75</accession>
<proteinExistence type="predicted"/>
<sequence>MPESSLSIPLAAGAALLPDPHLPLNVFLSFRLPTFSPQSASITVNRFFSEADPLPLSTYTALKDLPIPNARLIETLEHHIQNGPAAGQRSIVYAHVPRDMQPGPMPLWAVSLWIEVARLRKAVREPWASMEQWVSKQKNTYHSPTKRQLCDMVTRRMSSIPWAGGIHGFSHFEPISTLATYLSSNWLCEVHIAGYTVVLVHEWTAVRG</sequence>
<dbReference type="EMBL" id="MU266905">
    <property type="protein sequence ID" value="KAH7917893.1"/>
    <property type="molecule type" value="Genomic_DNA"/>
</dbReference>
<name>A0ACB8AZ75_9AGAM</name>